<organism evidence="1 2">
    <name type="scientific">Clostridium aciditolerans</name>
    <dbReference type="NCBI Taxonomy" id="339861"/>
    <lineage>
        <taxon>Bacteria</taxon>
        <taxon>Bacillati</taxon>
        <taxon>Bacillota</taxon>
        <taxon>Clostridia</taxon>
        <taxon>Eubacteriales</taxon>
        <taxon>Clostridiaceae</taxon>
        <taxon>Clostridium</taxon>
    </lineage>
</organism>
<dbReference type="GO" id="GO:0043937">
    <property type="term" value="P:regulation of sporulation"/>
    <property type="evidence" value="ECO:0007669"/>
    <property type="project" value="InterPro"/>
</dbReference>
<comment type="caution">
    <text evidence="1">The sequence shown here is derived from an EMBL/GenBank/DDBJ whole genome shotgun (WGS) entry which is preliminary data.</text>
</comment>
<reference evidence="1" key="1">
    <citation type="submission" date="2020-12" db="EMBL/GenBank/DDBJ databases">
        <title>Clostridium thailandense sp. nov., a novel acetogenic bacterium isolated from peat land soil in Thailand.</title>
        <authorList>
            <person name="Chaikitkaew S."/>
            <person name="Birkeland N.K."/>
        </authorList>
    </citation>
    <scope>NUCLEOTIDE SEQUENCE</scope>
    <source>
        <strain evidence="1">DSM 17425</strain>
    </source>
</reference>
<dbReference type="InterPro" id="IPR036638">
    <property type="entry name" value="HLH_DNA-bd_sf"/>
</dbReference>
<dbReference type="SUPFAM" id="SSF140500">
    <property type="entry name" value="BAS1536-like"/>
    <property type="match status" value="1"/>
</dbReference>
<evidence type="ECO:0000313" key="2">
    <source>
        <dbReference type="Proteomes" id="UP000622687"/>
    </source>
</evidence>
<dbReference type="Pfam" id="PF09388">
    <property type="entry name" value="SpoOE-like"/>
    <property type="match status" value="1"/>
</dbReference>
<dbReference type="GO" id="GO:0046983">
    <property type="term" value="F:protein dimerization activity"/>
    <property type="evidence" value="ECO:0007669"/>
    <property type="project" value="InterPro"/>
</dbReference>
<evidence type="ECO:0000313" key="1">
    <source>
        <dbReference type="EMBL" id="MBI6872497.1"/>
    </source>
</evidence>
<dbReference type="InterPro" id="IPR037208">
    <property type="entry name" value="Spo0E-like_sf"/>
</dbReference>
<gene>
    <name evidence="1" type="ORF">I6U51_07205</name>
</gene>
<protein>
    <submittedName>
        <fullName evidence="1">Aspartyl-phosphate phosphatase Spo0E family protein</fullName>
    </submittedName>
</protein>
<accession>A0A934HWY5</accession>
<dbReference type="RefSeq" id="WP_211141989.1">
    <property type="nucleotide sequence ID" value="NZ_JAEEGB010000006.1"/>
</dbReference>
<dbReference type="InterPro" id="IPR018540">
    <property type="entry name" value="Spo0E-like"/>
</dbReference>
<dbReference type="EMBL" id="JAEEGB010000006">
    <property type="protein sequence ID" value="MBI6872497.1"/>
    <property type="molecule type" value="Genomic_DNA"/>
</dbReference>
<dbReference type="AlphaFoldDB" id="A0A934HWY5"/>
<sequence>MDKVEELIIKIDEMRKTMCDLIDQQTGLMDQKVVQASQNLDEVLNSYHKLLESKKRK</sequence>
<proteinExistence type="predicted"/>
<dbReference type="Proteomes" id="UP000622687">
    <property type="component" value="Unassembled WGS sequence"/>
</dbReference>
<name>A0A934HWY5_9CLOT</name>
<keyword evidence="2" id="KW-1185">Reference proteome</keyword>
<dbReference type="Gene3D" id="4.10.280.10">
    <property type="entry name" value="Helix-loop-helix DNA-binding domain"/>
    <property type="match status" value="1"/>
</dbReference>